<dbReference type="InterPro" id="IPR036188">
    <property type="entry name" value="FAD/NAD-bd_sf"/>
</dbReference>
<proteinExistence type="inferred from homology"/>
<sequence length="556" mass="61440">MSKATTSFDYIIVGAGSAGCLLAKRLSEDPTVSVLLIEAGGRDSYPWIHIPVGYLYCIDNPRTDWRFRTQPAAGLNGRTLLYPRGRTLGGCSSINGMIYMRGQARDYDHWAALTGDDAWRWESCLEDFRRHEDHYRLDDGGSEQQRRFHGHGGEWRVEQQRYRWQVLDDFAAAAREAGIPATDDFNRGCNEGVDYFEVNQRAGWRWNTSKAFLRKALARPNLTLWHDSLVERLDFAATKGAEEPRCTGVSVHRQGQQVTAQASREVILSAGAIGSPHLLQLSGIGPRELLEQHGIAVIKEAPGVGENLQDHLQLRAVYRLEGARTLNTMVHRWWGKAAIALHYLFKRSGPMSMAPSQLGIFTRSSHDQQHPNLEFHVQPLSLEAFGQPLHEFPAVTASVCNLNPTSRGTVRLVSADPREAPAIAPNYLATAEDRQVAADSLRVVRRIVEQAPLAQYRPEEIKPGAFLQSDEELQQAAGDIGTTIFHPVGTTAMGRADDPMAVVDSRLRVLGVSGLRVVDAGVMPTIVSGNTNSPTLMIAEKAAAWIRESVSSCGHD</sequence>
<dbReference type="Gene3D" id="3.30.560.10">
    <property type="entry name" value="Glucose Oxidase, domain 3"/>
    <property type="match status" value="1"/>
</dbReference>
<comment type="similarity">
    <text evidence="2">Belongs to the GMC oxidoreductase family.</text>
</comment>
<organism evidence="8 9">
    <name type="scientific">Halomonas cupida</name>
    <dbReference type="NCBI Taxonomy" id="44933"/>
    <lineage>
        <taxon>Bacteria</taxon>
        <taxon>Pseudomonadati</taxon>
        <taxon>Pseudomonadota</taxon>
        <taxon>Gammaproteobacteria</taxon>
        <taxon>Oceanospirillales</taxon>
        <taxon>Halomonadaceae</taxon>
        <taxon>Halomonas</taxon>
    </lineage>
</organism>
<evidence type="ECO:0000259" key="6">
    <source>
        <dbReference type="PROSITE" id="PS00624"/>
    </source>
</evidence>
<gene>
    <name evidence="7" type="ORF">HCU01_30420</name>
    <name evidence="8" type="ORF">SAMN05660971_01069</name>
</gene>
<protein>
    <submittedName>
        <fullName evidence="8">Choline dehydrogenase</fullName>
    </submittedName>
</protein>
<comment type="cofactor">
    <cofactor evidence="1 5">
        <name>FAD</name>
        <dbReference type="ChEBI" id="CHEBI:57692"/>
    </cofactor>
</comment>
<reference evidence="8 9" key="1">
    <citation type="submission" date="2016-11" db="EMBL/GenBank/DDBJ databases">
        <authorList>
            <person name="Jaros S."/>
            <person name="Januszkiewicz K."/>
            <person name="Wedrychowicz H."/>
        </authorList>
    </citation>
    <scope>NUCLEOTIDE SEQUENCE [LARGE SCALE GENOMIC DNA]</scope>
    <source>
        <strain evidence="8 9">DSM 4740</strain>
    </source>
</reference>
<dbReference type="InterPro" id="IPR000172">
    <property type="entry name" value="GMC_OxRdtase_N"/>
</dbReference>
<dbReference type="InterPro" id="IPR012132">
    <property type="entry name" value="GMC_OxRdtase"/>
</dbReference>
<dbReference type="PANTHER" id="PTHR11552">
    <property type="entry name" value="GLUCOSE-METHANOL-CHOLINE GMC OXIDOREDUCTASE"/>
    <property type="match status" value="1"/>
</dbReference>
<dbReference type="AlphaFoldDB" id="A0A1M7CF33"/>
<evidence type="ECO:0000256" key="3">
    <source>
        <dbReference type="ARBA" id="ARBA00022630"/>
    </source>
</evidence>
<reference evidence="7 10" key="2">
    <citation type="submission" date="2019-07" db="EMBL/GenBank/DDBJ databases">
        <title>Whole genome shotgun sequence of Halomonas cupida NBRC 102219.</title>
        <authorList>
            <person name="Hosoyama A."/>
            <person name="Uohara A."/>
            <person name="Ohji S."/>
            <person name="Ichikawa N."/>
        </authorList>
    </citation>
    <scope>NUCLEOTIDE SEQUENCE [LARGE SCALE GENOMIC DNA]</scope>
    <source>
        <strain evidence="7 10">NBRC 102219</strain>
    </source>
</reference>
<dbReference type="EMBL" id="FRCA01000002">
    <property type="protein sequence ID" value="SHL65807.1"/>
    <property type="molecule type" value="Genomic_DNA"/>
</dbReference>
<evidence type="ECO:0000256" key="1">
    <source>
        <dbReference type="ARBA" id="ARBA00001974"/>
    </source>
</evidence>
<dbReference type="EMBL" id="BJXU01000125">
    <property type="protein sequence ID" value="GEN25093.1"/>
    <property type="molecule type" value="Genomic_DNA"/>
</dbReference>
<keyword evidence="10" id="KW-1185">Reference proteome</keyword>
<keyword evidence="3" id="KW-0285">Flavoprotein</keyword>
<dbReference type="GO" id="GO:0050660">
    <property type="term" value="F:flavin adenine dinucleotide binding"/>
    <property type="evidence" value="ECO:0007669"/>
    <property type="project" value="InterPro"/>
</dbReference>
<dbReference type="PROSITE" id="PS51257">
    <property type="entry name" value="PROKAR_LIPOPROTEIN"/>
    <property type="match status" value="1"/>
</dbReference>
<keyword evidence="4 5" id="KW-0274">FAD</keyword>
<evidence type="ECO:0000313" key="7">
    <source>
        <dbReference type="EMBL" id="GEN25093.1"/>
    </source>
</evidence>
<evidence type="ECO:0000256" key="4">
    <source>
        <dbReference type="ARBA" id="ARBA00022827"/>
    </source>
</evidence>
<dbReference type="GO" id="GO:0016614">
    <property type="term" value="F:oxidoreductase activity, acting on CH-OH group of donors"/>
    <property type="evidence" value="ECO:0007669"/>
    <property type="project" value="InterPro"/>
</dbReference>
<dbReference type="Pfam" id="PF05199">
    <property type="entry name" value="GMC_oxred_C"/>
    <property type="match status" value="1"/>
</dbReference>
<dbReference type="STRING" id="44933.SAMN05660971_01069"/>
<evidence type="ECO:0000256" key="2">
    <source>
        <dbReference type="ARBA" id="ARBA00010790"/>
    </source>
</evidence>
<dbReference type="PANTHER" id="PTHR11552:SF147">
    <property type="entry name" value="CHOLINE DEHYDROGENASE, MITOCHONDRIAL"/>
    <property type="match status" value="1"/>
</dbReference>
<evidence type="ECO:0000313" key="9">
    <source>
        <dbReference type="Proteomes" id="UP000184123"/>
    </source>
</evidence>
<dbReference type="Gene3D" id="3.50.50.60">
    <property type="entry name" value="FAD/NAD(P)-binding domain"/>
    <property type="match status" value="1"/>
</dbReference>
<dbReference type="InterPro" id="IPR007867">
    <property type="entry name" value="GMC_OxRtase_C"/>
</dbReference>
<dbReference type="OrthoDB" id="9785276at2"/>
<feature type="binding site" evidence="5">
    <location>
        <position position="230"/>
    </location>
    <ligand>
        <name>FAD</name>
        <dbReference type="ChEBI" id="CHEBI:57692"/>
    </ligand>
</feature>
<dbReference type="RefSeq" id="WP_073433986.1">
    <property type="nucleotide sequence ID" value="NZ_BJXU01000125.1"/>
</dbReference>
<name>A0A1M7CF33_9GAMM</name>
<dbReference type="SUPFAM" id="SSF51905">
    <property type="entry name" value="FAD/NAD(P)-binding domain"/>
    <property type="match status" value="1"/>
</dbReference>
<dbReference type="Proteomes" id="UP000321726">
    <property type="component" value="Unassembled WGS sequence"/>
</dbReference>
<dbReference type="SUPFAM" id="SSF54373">
    <property type="entry name" value="FAD-linked reductases, C-terminal domain"/>
    <property type="match status" value="1"/>
</dbReference>
<feature type="domain" description="Glucose-methanol-choline oxidoreductase N-terminal" evidence="6">
    <location>
        <begin position="271"/>
        <end position="285"/>
    </location>
</feature>
<dbReference type="Proteomes" id="UP000184123">
    <property type="component" value="Unassembled WGS sequence"/>
</dbReference>
<evidence type="ECO:0000313" key="8">
    <source>
        <dbReference type="EMBL" id="SHL65807.1"/>
    </source>
</evidence>
<dbReference type="PIRSF" id="PIRSF000137">
    <property type="entry name" value="Alcohol_oxidase"/>
    <property type="match status" value="1"/>
</dbReference>
<evidence type="ECO:0000256" key="5">
    <source>
        <dbReference type="PIRSR" id="PIRSR000137-2"/>
    </source>
</evidence>
<dbReference type="Pfam" id="PF00732">
    <property type="entry name" value="GMC_oxred_N"/>
    <property type="match status" value="1"/>
</dbReference>
<dbReference type="PROSITE" id="PS00624">
    <property type="entry name" value="GMC_OXRED_2"/>
    <property type="match status" value="1"/>
</dbReference>
<accession>A0A1M7CF33</accession>
<evidence type="ECO:0000313" key="10">
    <source>
        <dbReference type="Proteomes" id="UP000321726"/>
    </source>
</evidence>